<feature type="transmembrane region" description="Helical" evidence="4">
    <location>
        <begin position="248"/>
        <end position="270"/>
    </location>
</feature>
<dbReference type="AlphaFoldDB" id="A0A1H6A6N7"/>
<feature type="transmembrane region" description="Helical" evidence="4">
    <location>
        <begin position="159"/>
        <end position="181"/>
    </location>
</feature>
<feature type="transmembrane region" description="Helical" evidence="4">
    <location>
        <begin position="80"/>
        <end position="102"/>
    </location>
</feature>
<comment type="similarity">
    <text evidence="2">Belongs to the ABC-2 integral membrane protein family.</text>
</comment>
<keyword evidence="4" id="KW-0812">Transmembrane</keyword>
<feature type="transmembrane region" description="Helical" evidence="4">
    <location>
        <begin position="193"/>
        <end position="211"/>
    </location>
</feature>
<dbReference type="RefSeq" id="WP_103926494.1">
    <property type="nucleotide sequence ID" value="NZ_FNVR01000037.1"/>
</dbReference>
<evidence type="ECO:0000256" key="1">
    <source>
        <dbReference type="ARBA" id="ARBA00004429"/>
    </source>
</evidence>
<keyword evidence="4" id="KW-0472">Membrane</keyword>
<dbReference type="PANTHER" id="PTHR30413:SF8">
    <property type="entry name" value="TRANSPORT PERMEASE PROTEIN"/>
    <property type="match status" value="1"/>
</dbReference>
<name>A0A1H6A6N7_9BACT</name>
<dbReference type="GO" id="GO:0015920">
    <property type="term" value="P:lipopolysaccharide transport"/>
    <property type="evidence" value="ECO:0007669"/>
    <property type="project" value="TreeGrafter"/>
</dbReference>
<evidence type="ECO:0000256" key="3">
    <source>
        <dbReference type="ARBA" id="ARBA00022448"/>
    </source>
</evidence>
<dbReference type="EMBL" id="FNVR01000037">
    <property type="protein sequence ID" value="SEG43854.1"/>
    <property type="molecule type" value="Genomic_DNA"/>
</dbReference>
<keyword evidence="3" id="KW-0813">Transport</keyword>
<evidence type="ECO:0000256" key="2">
    <source>
        <dbReference type="ARBA" id="ARBA00007783"/>
    </source>
</evidence>
<dbReference type="Proteomes" id="UP000236736">
    <property type="component" value="Unassembled WGS sequence"/>
</dbReference>
<reference evidence="6" key="1">
    <citation type="submission" date="2016-10" db="EMBL/GenBank/DDBJ databases">
        <authorList>
            <person name="Varghese N."/>
            <person name="Submissions S."/>
        </authorList>
    </citation>
    <scope>NUCLEOTIDE SEQUENCE [LARGE SCALE GENOMIC DNA]</scope>
    <source>
        <strain evidence="6">DSM 17298</strain>
    </source>
</reference>
<dbReference type="OrthoDB" id="9786910at2"/>
<organism evidence="5 6">
    <name type="scientific">Algoriphagus boritolerans DSM 17298 = JCM 18970</name>
    <dbReference type="NCBI Taxonomy" id="1120964"/>
    <lineage>
        <taxon>Bacteria</taxon>
        <taxon>Pseudomonadati</taxon>
        <taxon>Bacteroidota</taxon>
        <taxon>Cytophagia</taxon>
        <taxon>Cytophagales</taxon>
        <taxon>Cyclobacteriaceae</taxon>
        <taxon>Algoriphagus</taxon>
    </lineage>
</organism>
<sequence length="279" mass="31523">MIVKVYSPQNKYSLLQLFREIIMGFKEGRELAWRLFVRDLKAGYTKSFLGVIWLFIPPFFIAGIWIFLNSQNVVNISGAPMNYAAFTLCGTILWSFFAEALNKPIQRFQGAMSMMSKLNFPREALILASIYDQLFSLFLKLLALIPLLWVLGYPPTFDWIFAFIGIFGLLMTGISLGLLLSPLGLLYNDIGKGLPLILPFAMYLSPVIYPLREGGKLALLQDYNPVTPFLEFTRSNLGGYDFTLIGPMYIWSGIVFIVFVFSLLAVKVAMPMIIERSGS</sequence>
<gene>
    <name evidence="5" type="ORF">SAMN03080598_03934</name>
</gene>
<accession>A0A1H6A6N7</accession>
<keyword evidence="4" id="KW-1133">Transmembrane helix</keyword>
<evidence type="ECO:0000256" key="4">
    <source>
        <dbReference type="SAM" id="Phobius"/>
    </source>
</evidence>
<comment type="subcellular location">
    <subcellularLocation>
        <location evidence="1">Cell inner membrane</location>
        <topology evidence="1">Multi-pass membrane protein</topology>
    </subcellularLocation>
</comment>
<proteinExistence type="inferred from homology"/>
<protein>
    <submittedName>
        <fullName evidence="5">ABC-type polysaccharide/polyol phosphate export permease</fullName>
    </submittedName>
</protein>
<evidence type="ECO:0000313" key="5">
    <source>
        <dbReference type="EMBL" id="SEG43854.1"/>
    </source>
</evidence>
<feature type="transmembrane region" description="Helical" evidence="4">
    <location>
        <begin position="48"/>
        <end position="68"/>
    </location>
</feature>
<dbReference type="STRING" id="1120964.GCA_001313265_06777"/>
<keyword evidence="6" id="KW-1185">Reference proteome</keyword>
<evidence type="ECO:0000313" key="6">
    <source>
        <dbReference type="Proteomes" id="UP000236736"/>
    </source>
</evidence>
<dbReference type="PANTHER" id="PTHR30413">
    <property type="entry name" value="INNER MEMBRANE TRANSPORT PERMEASE"/>
    <property type="match status" value="1"/>
</dbReference>
<feature type="transmembrane region" description="Helical" evidence="4">
    <location>
        <begin position="123"/>
        <end position="153"/>
    </location>
</feature>
<dbReference type="GO" id="GO:0005886">
    <property type="term" value="C:plasma membrane"/>
    <property type="evidence" value="ECO:0007669"/>
    <property type="project" value="UniProtKB-SubCell"/>
</dbReference>